<protein>
    <submittedName>
        <fullName evidence="2">TetR/AcrR family transcriptional regulator</fullName>
    </submittedName>
</protein>
<dbReference type="SUPFAM" id="SSF48498">
    <property type="entry name" value="Tetracyclin repressor-like, C-terminal domain"/>
    <property type="match status" value="1"/>
</dbReference>
<organism evidence="2 3">
    <name type="scientific">Actinomadura rugatobispora</name>
    <dbReference type="NCBI Taxonomy" id="1994"/>
    <lineage>
        <taxon>Bacteria</taxon>
        <taxon>Bacillati</taxon>
        <taxon>Actinomycetota</taxon>
        <taxon>Actinomycetes</taxon>
        <taxon>Streptosporangiales</taxon>
        <taxon>Thermomonosporaceae</taxon>
        <taxon>Actinomadura</taxon>
    </lineage>
</organism>
<dbReference type="Proteomes" id="UP001596074">
    <property type="component" value="Unassembled WGS sequence"/>
</dbReference>
<keyword evidence="3" id="KW-1185">Reference proteome</keyword>
<dbReference type="InterPro" id="IPR009057">
    <property type="entry name" value="Homeodomain-like_sf"/>
</dbReference>
<dbReference type="Gene3D" id="1.10.357.10">
    <property type="entry name" value="Tetracycline Repressor, domain 2"/>
    <property type="match status" value="1"/>
</dbReference>
<proteinExistence type="predicted"/>
<evidence type="ECO:0000313" key="3">
    <source>
        <dbReference type="Proteomes" id="UP001596074"/>
    </source>
</evidence>
<feature type="region of interest" description="Disordered" evidence="1">
    <location>
        <begin position="1"/>
        <end position="25"/>
    </location>
</feature>
<dbReference type="CDD" id="cd00093">
    <property type="entry name" value="HTH_XRE"/>
    <property type="match status" value="1"/>
</dbReference>
<accession>A0ABW0ZT61</accession>
<dbReference type="SUPFAM" id="SSF46689">
    <property type="entry name" value="Homeodomain-like"/>
    <property type="match status" value="1"/>
</dbReference>
<sequence>MSDSKQPGAGPGLRAGQGRGRGRPPKIDRAAIARAAGEIPLNDLTLGKVAQRLGVSVPSLYHYVRGRDDLLRLAAAQSATRLTLPVDHDQHWAVWFYEWAVYIREAFVDDPGLLTQYINGAINIEVLAEHVDGALGLCVRQGFSPAEAMQAYDLVSECALGAAVTFLRQEAHPIEQDLSGALAEKDVPYLRLAVSAGPSVPLPFTEQIVTVLAGIATRRGEDWTEISELLANLPGASAT</sequence>
<dbReference type="RefSeq" id="WP_378281319.1">
    <property type="nucleotide sequence ID" value="NZ_JBHSON010000009.1"/>
</dbReference>
<comment type="caution">
    <text evidence="2">The sequence shown here is derived from an EMBL/GenBank/DDBJ whole genome shotgun (WGS) entry which is preliminary data.</text>
</comment>
<dbReference type="InterPro" id="IPR001387">
    <property type="entry name" value="Cro/C1-type_HTH"/>
</dbReference>
<evidence type="ECO:0000313" key="2">
    <source>
        <dbReference type="EMBL" id="MFC5745697.1"/>
    </source>
</evidence>
<dbReference type="InterPro" id="IPR036271">
    <property type="entry name" value="Tet_transcr_reg_TetR-rel_C_sf"/>
</dbReference>
<gene>
    <name evidence="2" type="ORF">ACFPZN_08780</name>
</gene>
<dbReference type="EMBL" id="JBHSON010000009">
    <property type="protein sequence ID" value="MFC5745697.1"/>
    <property type="molecule type" value="Genomic_DNA"/>
</dbReference>
<reference evidence="3" key="1">
    <citation type="journal article" date="2019" name="Int. J. Syst. Evol. Microbiol.">
        <title>The Global Catalogue of Microorganisms (GCM) 10K type strain sequencing project: providing services to taxonomists for standard genome sequencing and annotation.</title>
        <authorList>
            <consortium name="The Broad Institute Genomics Platform"/>
            <consortium name="The Broad Institute Genome Sequencing Center for Infectious Disease"/>
            <person name="Wu L."/>
            <person name="Ma J."/>
        </authorList>
    </citation>
    <scope>NUCLEOTIDE SEQUENCE [LARGE SCALE GENOMIC DNA]</scope>
    <source>
        <strain evidence="3">KCTC 42087</strain>
    </source>
</reference>
<evidence type="ECO:0000256" key="1">
    <source>
        <dbReference type="SAM" id="MobiDB-lite"/>
    </source>
</evidence>
<name>A0ABW0ZT61_9ACTN</name>
<feature type="compositionally biased region" description="Gly residues" evidence="1">
    <location>
        <begin position="9"/>
        <end position="19"/>
    </location>
</feature>